<dbReference type="InterPro" id="IPR006059">
    <property type="entry name" value="SBP"/>
</dbReference>
<dbReference type="PANTHER" id="PTHR30061">
    <property type="entry name" value="MALTOSE-BINDING PERIPLASMIC PROTEIN"/>
    <property type="match status" value="1"/>
</dbReference>
<dbReference type="InterPro" id="IPR006061">
    <property type="entry name" value="SBP_1_CS"/>
</dbReference>
<evidence type="ECO:0000313" key="7">
    <source>
        <dbReference type="EMBL" id="UYM17324.1"/>
    </source>
</evidence>
<dbReference type="PANTHER" id="PTHR30061:SF50">
    <property type="entry name" value="MALTOSE_MALTODEXTRIN-BINDING PERIPLASMIC PROTEIN"/>
    <property type="match status" value="1"/>
</dbReference>
<evidence type="ECO:0000256" key="1">
    <source>
        <dbReference type="ARBA" id="ARBA00008520"/>
    </source>
</evidence>
<dbReference type="RefSeq" id="WP_262599860.1">
    <property type="nucleotide sequence ID" value="NZ_CP103300.1"/>
</dbReference>
<keyword evidence="8" id="KW-1185">Reference proteome</keyword>
<dbReference type="PROSITE" id="PS01037">
    <property type="entry name" value="SBP_BACTERIAL_1"/>
    <property type="match status" value="1"/>
</dbReference>
<name>A0ABY6GX20_9GAMM</name>
<comment type="similarity">
    <text evidence="1 6">Belongs to the bacterial solute-binding protein 1 family.</text>
</comment>
<keyword evidence="3 6" id="KW-0762">Sugar transport</keyword>
<dbReference type="EMBL" id="CP103300">
    <property type="protein sequence ID" value="UYM17324.1"/>
    <property type="molecule type" value="Genomic_DNA"/>
</dbReference>
<dbReference type="SUPFAM" id="SSF53850">
    <property type="entry name" value="Periplasmic binding protein-like II"/>
    <property type="match status" value="1"/>
</dbReference>
<feature type="chain" id="PRO_5044967616" description="Maltodextrin-binding protein" evidence="6">
    <location>
        <begin position="21"/>
        <end position="416"/>
    </location>
</feature>
<comment type="function">
    <text evidence="6">Part of the ABC transporter complex MalEFGK involved in maltose/maltodextrin import. Binds maltose and higher maltodextrins.</text>
</comment>
<keyword evidence="4 6" id="KW-0732">Signal</keyword>
<organism evidence="7 8">
    <name type="scientific">Endozoicomonas euniceicola</name>
    <dbReference type="NCBI Taxonomy" id="1234143"/>
    <lineage>
        <taxon>Bacteria</taxon>
        <taxon>Pseudomonadati</taxon>
        <taxon>Pseudomonadota</taxon>
        <taxon>Gammaproteobacteria</taxon>
        <taxon>Oceanospirillales</taxon>
        <taxon>Endozoicomonadaceae</taxon>
        <taxon>Endozoicomonas</taxon>
    </lineage>
</organism>
<gene>
    <name evidence="7" type="primary">malE</name>
    <name evidence="7" type="ORF">NX720_05205</name>
</gene>
<dbReference type="Gene3D" id="3.40.190.10">
    <property type="entry name" value="Periplasmic binding protein-like II"/>
    <property type="match status" value="2"/>
</dbReference>
<dbReference type="InterPro" id="IPR006060">
    <property type="entry name" value="Maltose/Cyclodextrin-bd"/>
</dbReference>
<evidence type="ECO:0000256" key="2">
    <source>
        <dbReference type="ARBA" id="ARBA00022448"/>
    </source>
</evidence>
<dbReference type="NCBIfam" id="NF007011">
    <property type="entry name" value="PRK09474.1"/>
    <property type="match status" value="1"/>
</dbReference>
<dbReference type="PRINTS" id="PR00181">
    <property type="entry name" value="MALTOSEBP"/>
</dbReference>
<sequence>MIKQLANTVTKTLASPMAVAALARKTLTAATIAVSMTIGASTAQAFSDDELVLWVGGDKAYKGIREIGKIFEEDTGIKVKVEIPENLTDRFQQSAASGSGPDILFWAHDRFGEWAQSGLLAPLKPSSPFKREVADLGWDAVSVNNKVYGYPISMEAISLIYNKKILSEPPKAYEEMFTLDTRLKKANKDMTTIMWDQVQPYFTMPMLAADGGYVFKKTATGYDVKNTGVNNKGAMAGAKMLTDLIDKKVLPKGVDYGVMESTFNKGKSAMMISGPWSWANLEKSGIDYGVAPLPSINGQRSKAFVGVWSAALNNASPNKALAKEFLENYLLIDDGLRTMNKDVPLGAVANKSYMKELQKDPRISATYDNAMNGMIMPNVPEMGKFWSAMEAALKNITSGRQGYKEALNDAAKRIVD</sequence>
<evidence type="ECO:0000256" key="5">
    <source>
        <dbReference type="ARBA" id="ARBA00030303"/>
    </source>
</evidence>
<proteinExistence type="inferred from homology"/>
<feature type="signal peptide" evidence="6">
    <location>
        <begin position="1"/>
        <end position="20"/>
    </location>
</feature>
<accession>A0ABY6GX20</accession>
<keyword evidence="2 6" id="KW-0813">Transport</keyword>
<dbReference type="Pfam" id="PF01547">
    <property type="entry name" value="SBP_bac_1"/>
    <property type="match status" value="1"/>
</dbReference>
<evidence type="ECO:0000256" key="6">
    <source>
        <dbReference type="RuleBase" id="RU365005"/>
    </source>
</evidence>
<evidence type="ECO:0000256" key="3">
    <source>
        <dbReference type="ARBA" id="ARBA00022597"/>
    </source>
</evidence>
<reference evidence="7" key="1">
    <citation type="submission" date="2022-10" db="EMBL/GenBank/DDBJ databases">
        <title>Completed Genome Sequence of two octocoral isolated bacterium, Endozoicomonas euniceicola EF212T and Endozoicomonas gorgoniicola PS125T.</title>
        <authorList>
            <person name="Chiou Y.-J."/>
            <person name="Chen Y.-H."/>
        </authorList>
    </citation>
    <scope>NUCLEOTIDE SEQUENCE</scope>
    <source>
        <strain evidence="7">EF212</strain>
    </source>
</reference>
<evidence type="ECO:0000313" key="8">
    <source>
        <dbReference type="Proteomes" id="UP001163255"/>
    </source>
</evidence>
<keyword evidence="6" id="KW-0574">Periplasm</keyword>
<dbReference type="Proteomes" id="UP001163255">
    <property type="component" value="Chromosome"/>
</dbReference>
<evidence type="ECO:0000256" key="4">
    <source>
        <dbReference type="ARBA" id="ARBA00022729"/>
    </source>
</evidence>
<comment type="subcellular location">
    <subcellularLocation>
        <location evidence="6">Periplasm</location>
    </subcellularLocation>
</comment>
<protein>
    <recommendedName>
        <fullName evidence="5 6">Maltodextrin-binding protein</fullName>
    </recommendedName>
</protein>